<sequence>MSLLGIVLLQTVLAVEALCRGADYVLHHYQPATVLGAIQQTAPIWVWGAALLTGGALLVVGIVHEQWPAAPLGHLCLLTTYIAFSLGALIDSASADGSGGWRTGTTFAALAVMHLVFLYGSWAAWRRRLHCA</sequence>
<feature type="transmembrane region" description="Helical" evidence="1">
    <location>
        <begin position="45"/>
        <end position="63"/>
    </location>
</feature>
<evidence type="ECO:0000256" key="1">
    <source>
        <dbReference type="SAM" id="Phobius"/>
    </source>
</evidence>
<feature type="transmembrane region" description="Helical" evidence="1">
    <location>
        <begin position="107"/>
        <end position="125"/>
    </location>
</feature>
<name>A0AAE4U812_9ACTN</name>
<dbReference type="EMBL" id="JAWLKJ010000003">
    <property type="protein sequence ID" value="MDV6299938.1"/>
    <property type="molecule type" value="Genomic_DNA"/>
</dbReference>
<gene>
    <name evidence="2" type="ORF">R3P82_12545</name>
</gene>
<proteinExistence type="predicted"/>
<reference evidence="2" key="1">
    <citation type="submission" date="2023-10" db="EMBL/GenBank/DDBJ databases">
        <title>Development of a sustainable strategy for remediation of hydrocarbon-contaminated territories based on the waste exchange concept.</title>
        <authorList>
            <person name="Krivoruchko A."/>
        </authorList>
    </citation>
    <scope>NUCLEOTIDE SEQUENCE</scope>
    <source>
        <strain evidence="2">IEGM 1175</strain>
    </source>
</reference>
<keyword evidence="1" id="KW-1133">Transmembrane helix</keyword>
<dbReference type="RefSeq" id="WP_317470593.1">
    <property type="nucleotide sequence ID" value="NZ_JAWLKJ010000003.1"/>
</dbReference>
<evidence type="ECO:0000313" key="3">
    <source>
        <dbReference type="Proteomes" id="UP001185873"/>
    </source>
</evidence>
<protein>
    <submittedName>
        <fullName evidence="2">Uncharacterized protein</fullName>
    </submittedName>
</protein>
<dbReference type="AlphaFoldDB" id="A0AAE4U812"/>
<accession>A0AAE4U812</accession>
<dbReference type="Proteomes" id="UP001185873">
    <property type="component" value="Unassembled WGS sequence"/>
</dbReference>
<keyword evidence="1" id="KW-0812">Transmembrane</keyword>
<keyword evidence="1" id="KW-0472">Membrane</keyword>
<organism evidence="2 3">
    <name type="scientific">Dietzia maris</name>
    <dbReference type="NCBI Taxonomy" id="37915"/>
    <lineage>
        <taxon>Bacteria</taxon>
        <taxon>Bacillati</taxon>
        <taxon>Actinomycetota</taxon>
        <taxon>Actinomycetes</taxon>
        <taxon>Mycobacteriales</taxon>
        <taxon>Dietziaceae</taxon>
        <taxon>Dietzia</taxon>
    </lineage>
</organism>
<evidence type="ECO:0000313" key="2">
    <source>
        <dbReference type="EMBL" id="MDV6299938.1"/>
    </source>
</evidence>
<feature type="transmembrane region" description="Helical" evidence="1">
    <location>
        <begin position="75"/>
        <end position="95"/>
    </location>
</feature>
<comment type="caution">
    <text evidence="2">The sequence shown here is derived from an EMBL/GenBank/DDBJ whole genome shotgun (WGS) entry which is preliminary data.</text>
</comment>